<reference evidence="1" key="1">
    <citation type="thesis" date="2020" institute="ProQuest LLC" country="789 East Eisenhower Parkway, Ann Arbor, MI, USA">
        <title>Comparative Genomics and Chromosome Evolution.</title>
        <authorList>
            <person name="Mudd A.B."/>
        </authorList>
    </citation>
    <scope>NUCLEOTIDE SEQUENCE</scope>
    <source>
        <strain evidence="1">237g6f4</strain>
        <tissue evidence="1">Blood</tissue>
    </source>
</reference>
<dbReference type="Proteomes" id="UP000824782">
    <property type="component" value="Unassembled WGS sequence"/>
</dbReference>
<dbReference type="EMBL" id="WNYA01000006">
    <property type="protein sequence ID" value="KAG8565250.1"/>
    <property type="molecule type" value="Genomic_DNA"/>
</dbReference>
<evidence type="ECO:0000313" key="1">
    <source>
        <dbReference type="EMBL" id="KAG8565250.1"/>
    </source>
</evidence>
<accession>A0AAV7B0V8</accession>
<proteinExistence type="predicted"/>
<name>A0AAV7B0V8_ENGPU</name>
<comment type="caution">
    <text evidence="1">The sequence shown here is derived from an EMBL/GenBank/DDBJ whole genome shotgun (WGS) entry which is preliminary data.</text>
</comment>
<evidence type="ECO:0000313" key="2">
    <source>
        <dbReference type="Proteomes" id="UP000824782"/>
    </source>
</evidence>
<protein>
    <submittedName>
        <fullName evidence="1">Uncharacterized protein</fullName>
    </submittedName>
</protein>
<dbReference type="AlphaFoldDB" id="A0AAV7B0V8"/>
<gene>
    <name evidence="1" type="ORF">GDO81_012767</name>
</gene>
<sequence length="82" mass="8874">MHNKVKIYPGLKGINITDLHEVTESVVSRNAVFGSSPSIMTSHWYIRSCGTYMPQCVVVGAGGKSFIPHSPPFSSITSPPLQ</sequence>
<organism evidence="1 2">
    <name type="scientific">Engystomops pustulosus</name>
    <name type="common">Tungara frog</name>
    <name type="synonym">Physalaemus pustulosus</name>
    <dbReference type="NCBI Taxonomy" id="76066"/>
    <lineage>
        <taxon>Eukaryota</taxon>
        <taxon>Metazoa</taxon>
        <taxon>Chordata</taxon>
        <taxon>Craniata</taxon>
        <taxon>Vertebrata</taxon>
        <taxon>Euteleostomi</taxon>
        <taxon>Amphibia</taxon>
        <taxon>Batrachia</taxon>
        <taxon>Anura</taxon>
        <taxon>Neobatrachia</taxon>
        <taxon>Hyloidea</taxon>
        <taxon>Leptodactylidae</taxon>
        <taxon>Leiuperinae</taxon>
        <taxon>Engystomops</taxon>
    </lineage>
</organism>
<keyword evidence="2" id="KW-1185">Reference proteome</keyword>